<dbReference type="EMBL" id="JBHMCA010000065">
    <property type="protein sequence ID" value="MFB9449268.1"/>
    <property type="molecule type" value="Genomic_DNA"/>
</dbReference>
<evidence type="ECO:0000313" key="1">
    <source>
        <dbReference type="EMBL" id="MFB9449268.1"/>
    </source>
</evidence>
<accession>A0ABV5MKZ2</accession>
<dbReference type="Proteomes" id="UP001589608">
    <property type="component" value="Unassembled WGS sequence"/>
</dbReference>
<reference evidence="1 2" key="1">
    <citation type="submission" date="2024-09" db="EMBL/GenBank/DDBJ databases">
        <authorList>
            <person name="Sun Q."/>
            <person name="Mori K."/>
        </authorList>
    </citation>
    <scope>NUCLEOTIDE SEQUENCE [LARGE SCALE GENOMIC DNA]</scope>
    <source>
        <strain evidence="1 2">JCM 3307</strain>
    </source>
</reference>
<protein>
    <submittedName>
        <fullName evidence="1">Uncharacterized protein</fullName>
    </submittedName>
</protein>
<sequence length="161" mass="17208">MTFYADWFNSAEQYASGLAFCEAKLAKPGVWSSFGFDDMITDADGYLIAQAVRSGRTIVQAVTDHYSGGGGTHRFTDWFTQRWGTAPNCKAAAHHALTADTVKLDLARTKLIGLRALTAPFPADLALLPGGAAKLDGFEQGFVEAVRARADLESTGNVGSM</sequence>
<proteinExistence type="predicted"/>
<gene>
    <name evidence="1" type="ORF">ACFFTR_39850</name>
</gene>
<dbReference type="RefSeq" id="WP_223103469.1">
    <property type="nucleotide sequence ID" value="NZ_CP061913.1"/>
</dbReference>
<comment type="caution">
    <text evidence="1">The sequence shown here is derived from an EMBL/GenBank/DDBJ whole genome shotgun (WGS) entry which is preliminary data.</text>
</comment>
<keyword evidence="2" id="KW-1185">Reference proteome</keyword>
<evidence type="ECO:0000313" key="2">
    <source>
        <dbReference type="Proteomes" id="UP001589608"/>
    </source>
</evidence>
<organism evidence="1 2">
    <name type="scientific">Dactylosporangium vinaceum</name>
    <dbReference type="NCBI Taxonomy" id="53362"/>
    <lineage>
        <taxon>Bacteria</taxon>
        <taxon>Bacillati</taxon>
        <taxon>Actinomycetota</taxon>
        <taxon>Actinomycetes</taxon>
        <taxon>Micromonosporales</taxon>
        <taxon>Micromonosporaceae</taxon>
        <taxon>Dactylosporangium</taxon>
    </lineage>
</organism>
<name>A0ABV5MKZ2_9ACTN</name>